<dbReference type="EMBL" id="BNDV01000017">
    <property type="protein sequence ID" value="GHI17833.1"/>
    <property type="molecule type" value="Genomic_DNA"/>
</dbReference>
<dbReference type="GeneID" id="86959388"/>
<keyword evidence="3" id="KW-1185">Reference proteome</keyword>
<feature type="region of interest" description="Disordered" evidence="1">
    <location>
        <begin position="1"/>
        <end position="44"/>
    </location>
</feature>
<comment type="caution">
    <text evidence="2">The sequence shown here is derived from an EMBL/GenBank/DDBJ whole genome shotgun (WGS) entry which is preliminary data.</text>
</comment>
<accession>A0ABQ3NYH8</accession>
<protein>
    <submittedName>
        <fullName evidence="2">Uncharacterized protein</fullName>
    </submittedName>
</protein>
<name>A0ABQ3NYH8_STRVG</name>
<proteinExistence type="predicted"/>
<dbReference type="Proteomes" id="UP000660554">
    <property type="component" value="Unassembled WGS sequence"/>
</dbReference>
<sequence length="44" mass="4480">MGNAVEKRSGTSTTTAAAADADADAENGTAHRSVRGLCCKRRTA</sequence>
<dbReference type="RefSeq" id="WP_267891855.1">
    <property type="nucleotide sequence ID" value="NZ_BMRU01000019.1"/>
</dbReference>
<organism evidence="2 3">
    <name type="scientific">Streptomyces virginiae</name>
    <name type="common">Streptomyces cinnamonensis</name>
    <dbReference type="NCBI Taxonomy" id="1961"/>
    <lineage>
        <taxon>Bacteria</taxon>
        <taxon>Bacillati</taxon>
        <taxon>Actinomycetota</taxon>
        <taxon>Actinomycetes</taxon>
        <taxon>Kitasatosporales</taxon>
        <taxon>Streptomycetaceae</taxon>
        <taxon>Streptomyces</taxon>
    </lineage>
</organism>
<reference evidence="3" key="1">
    <citation type="submission" date="2020-09" db="EMBL/GenBank/DDBJ databases">
        <title>Whole genome shotgun sequence of Streptomyces cinnamonensis NBRC 15873.</title>
        <authorList>
            <person name="Komaki H."/>
            <person name="Tamura T."/>
        </authorList>
    </citation>
    <scope>NUCLEOTIDE SEQUENCE [LARGE SCALE GENOMIC DNA]</scope>
    <source>
        <strain evidence="3">NBRC 15873</strain>
    </source>
</reference>
<gene>
    <name evidence="2" type="ORF">Scinn_72960</name>
</gene>
<evidence type="ECO:0000256" key="1">
    <source>
        <dbReference type="SAM" id="MobiDB-lite"/>
    </source>
</evidence>
<evidence type="ECO:0000313" key="2">
    <source>
        <dbReference type="EMBL" id="GHI17833.1"/>
    </source>
</evidence>
<feature type="compositionally biased region" description="Basic residues" evidence="1">
    <location>
        <begin position="32"/>
        <end position="44"/>
    </location>
</feature>
<evidence type="ECO:0000313" key="3">
    <source>
        <dbReference type="Proteomes" id="UP000660554"/>
    </source>
</evidence>